<dbReference type="EMBL" id="CP121756">
    <property type="protein sequence ID" value="WGE08652.1"/>
    <property type="molecule type" value="Genomic_DNA"/>
</dbReference>
<organism evidence="1 2">
    <name type="scientific">Bacillus subtilis</name>
    <dbReference type="NCBI Taxonomy" id="1423"/>
    <lineage>
        <taxon>Bacteria</taxon>
        <taxon>Bacillati</taxon>
        <taxon>Bacillota</taxon>
        <taxon>Bacilli</taxon>
        <taxon>Bacillales</taxon>
        <taxon>Bacillaceae</taxon>
        <taxon>Bacillus</taxon>
    </lineage>
</organism>
<accession>A0AC61Z096</accession>
<gene>
    <name evidence="1" type="ORF">P5658_12055</name>
</gene>
<reference evidence="1" key="1">
    <citation type="submission" date="2025-02" db="EMBL/GenBank/DDBJ databases">
        <title>Complete genome sequences of 52 Bacillus and Priestia strains isolated from West-African fermentations and 26 reference strains from the DSMZ collection.</title>
        <authorList>
            <person name="Wiedenbein E.S."/>
            <person name="Canoy T.S."/>
            <person name="Hui Y."/>
            <person name="Parkouda C."/>
            <person name="Dawende C."/>
            <person name="Ametefe E."/>
            <person name="Jespersen L."/>
            <person name="Nielsen D.S."/>
        </authorList>
    </citation>
    <scope>NUCLEOTIDE SEQUENCE</scope>
    <source>
        <strain evidence="1">PRO122</strain>
    </source>
</reference>
<evidence type="ECO:0000313" key="1">
    <source>
        <dbReference type="EMBL" id="WGE08652.1"/>
    </source>
</evidence>
<proteinExistence type="predicted"/>
<sequence length="183" mass="21088">MQNHSLMEAKEISKYLGKRYGKPYKENLSIQLVVKEALKRDHSEEQLKLMVNRLDSNLSVSNDLSSLKTIPFTLLTSVLAGVLSVFVVMFTFYFNTINSFTTTMLQKDKENKIDFGVALNTVVEGGEQIASLILYFSVFIAIIMFGTWVHITTKSKRYYEQQRGFKLLLDEVMEELKEVKDKH</sequence>
<name>A0AC61Z096_BACIU</name>
<protein>
    <submittedName>
        <fullName evidence="1">Uncharacterized protein</fullName>
    </submittedName>
</protein>
<dbReference type="Proteomes" id="UP001217185">
    <property type="component" value="Chromosome"/>
</dbReference>
<evidence type="ECO:0000313" key="2">
    <source>
        <dbReference type="Proteomes" id="UP001217185"/>
    </source>
</evidence>